<keyword evidence="8" id="KW-1185">Reference proteome</keyword>
<keyword evidence="3" id="KW-0223">Dioxygenase</keyword>
<accession>A0ABU2NK02</accession>
<evidence type="ECO:0000256" key="1">
    <source>
        <dbReference type="ARBA" id="ARBA00001954"/>
    </source>
</evidence>
<evidence type="ECO:0000313" key="8">
    <source>
        <dbReference type="Proteomes" id="UP001183414"/>
    </source>
</evidence>
<dbReference type="EMBL" id="JAVREQ010000001">
    <property type="protein sequence ID" value="MDT0377248.1"/>
    <property type="molecule type" value="Genomic_DNA"/>
</dbReference>
<dbReference type="Pfam" id="PF12851">
    <property type="entry name" value="Tet_JBP"/>
    <property type="match status" value="1"/>
</dbReference>
<evidence type="ECO:0000313" key="7">
    <source>
        <dbReference type="EMBL" id="MDT0377248.1"/>
    </source>
</evidence>
<reference evidence="8" key="1">
    <citation type="submission" date="2023-07" db="EMBL/GenBank/DDBJ databases">
        <title>30 novel species of actinomycetes from the DSMZ collection.</title>
        <authorList>
            <person name="Nouioui I."/>
        </authorList>
    </citation>
    <scope>NUCLEOTIDE SEQUENCE [LARGE SCALE GENOMIC DNA]</scope>
    <source>
        <strain evidence="8">DSM 42041</strain>
    </source>
</reference>
<evidence type="ECO:0000256" key="2">
    <source>
        <dbReference type="ARBA" id="ARBA00022723"/>
    </source>
</evidence>
<keyword evidence="2" id="KW-0479">Metal-binding</keyword>
<comment type="caution">
    <text evidence="7">The sequence shown here is derived from an EMBL/GenBank/DDBJ whole genome shotgun (WGS) entry which is preliminary data.</text>
</comment>
<name>A0ABU2NK02_9ACTN</name>
<dbReference type="RefSeq" id="WP_311671253.1">
    <property type="nucleotide sequence ID" value="NZ_JAVREQ010000001.1"/>
</dbReference>
<dbReference type="Proteomes" id="UP001183414">
    <property type="component" value="Unassembled WGS sequence"/>
</dbReference>
<organism evidence="7 8">
    <name type="scientific">Streptomyces hazeniae</name>
    <dbReference type="NCBI Taxonomy" id="3075538"/>
    <lineage>
        <taxon>Bacteria</taxon>
        <taxon>Bacillati</taxon>
        <taxon>Actinomycetota</taxon>
        <taxon>Actinomycetes</taxon>
        <taxon>Kitasatosporales</taxon>
        <taxon>Streptomycetaceae</taxon>
        <taxon>Streptomyces</taxon>
    </lineage>
</organism>
<evidence type="ECO:0000256" key="4">
    <source>
        <dbReference type="ARBA" id="ARBA00023002"/>
    </source>
</evidence>
<protein>
    <recommendedName>
        <fullName evidence="6">2OGFeDO JBP1/TET oxygenase domain-containing protein</fullName>
    </recommendedName>
</protein>
<evidence type="ECO:0000256" key="5">
    <source>
        <dbReference type="ARBA" id="ARBA00023004"/>
    </source>
</evidence>
<sequence length="299" mass="33021">MIETRLRTRIADPAMDSLVGKVLGHRDYDLLLTGAARVLMPDGRPLCVYLPGALAQFTRDEEYYRVLSSIRLTTRNRGIASGTRRLPAGPEGAQGSRTNSKEIISSVIGALDPTGQQRYCRLTAWTGKHLPQWQTLHPMLRAIAHSLERHVPDLYANQKTAADRTPPEWIIPGTPFTTVTVNSTYPTGVHTDKGDLEEGFSTIACLRRGTYTGGQLVFPQYRVAVDMRDGDLILMDAHQWHGNVAITCGCGHRLDKPCPGCDAERISLVSYYRTRMQHCGTADEEYAKAAAAAEKRSGL</sequence>
<evidence type="ECO:0000256" key="3">
    <source>
        <dbReference type="ARBA" id="ARBA00022964"/>
    </source>
</evidence>
<keyword evidence="5" id="KW-0408">Iron</keyword>
<keyword evidence="4" id="KW-0560">Oxidoreductase</keyword>
<dbReference type="InterPro" id="IPR024779">
    <property type="entry name" value="2OGFeDO_JBP1/TET_oxygenase_dom"/>
</dbReference>
<proteinExistence type="predicted"/>
<feature type="domain" description="2OGFeDO JBP1/TET oxygenase" evidence="6">
    <location>
        <begin position="115"/>
        <end position="273"/>
    </location>
</feature>
<comment type="cofactor">
    <cofactor evidence="1">
        <name>Fe(2+)</name>
        <dbReference type="ChEBI" id="CHEBI:29033"/>
    </cofactor>
</comment>
<dbReference type="Gene3D" id="3.60.130.30">
    <property type="match status" value="1"/>
</dbReference>
<evidence type="ECO:0000259" key="6">
    <source>
        <dbReference type="Pfam" id="PF12851"/>
    </source>
</evidence>
<gene>
    <name evidence="7" type="ORF">RM572_00460</name>
</gene>